<feature type="binding site" evidence="4">
    <location>
        <begin position="123"/>
        <end position="126"/>
    </location>
    <ligand>
        <name>GTP</name>
        <dbReference type="ChEBI" id="CHEBI:37565"/>
    </ligand>
</feature>
<dbReference type="PRINTS" id="PR00328">
    <property type="entry name" value="SAR1GTPBP"/>
</dbReference>
<evidence type="ECO:0000256" key="1">
    <source>
        <dbReference type="ARBA" id="ARBA00010290"/>
    </source>
</evidence>
<keyword evidence="5" id="KW-0479">Metal-binding</keyword>
<dbReference type="Pfam" id="PF00025">
    <property type="entry name" value="Arf"/>
    <property type="match status" value="1"/>
</dbReference>
<comment type="similarity">
    <text evidence="1 6">Belongs to the small GTPase superfamily. Arf family.</text>
</comment>
<dbReference type="SMART" id="SM00177">
    <property type="entry name" value="ARF"/>
    <property type="match status" value="1"/>
</dbReference>
<evidence type="ECO:0000256" key="6">
    <source>
        <dbReference type="RuleBase" id="RU003925"/>
    </source>
</evidence>
<keyword evidence="8" id="KW-1185">Reference proteome</keyword>
<dbReference type="SMART" id="SM00175">
    <property type="entry name" value="RAB"/>
    <property type="match status" value="1"/>
</dbReference>
<accession>A0A7D9H2G1</accession>
<dbReference type="NCBIfam" id="TIGR00231">
    <property type="entry name" value="small_GTP"/>
    <property type="match status" value="1"/>
</dbReference>
<feature type="binding site" evidence="5">
    <location>
        <position position="45"/>
    </location>
    <ligand>
        <name>Mg(2+)</name>
        <dbReference type="ChEBI" id="CHEBI:18420"/>
    </ligand>
</feature>
<dbReference type="PROSITE" id="PS51417">
    <property type="entry name" value="ARF"/>
    <property type="match status" value="1"/>
</dbReference>
<reference evidence="7 8" key="1">
    <citation type="submission" date="2019-07" db="EMBL/GenBank/DDBJ databases">
        <authorList>
            <person name="Friedrich A."/>
            <person name="Schacherer J."/>
        </authorList>
    </citation>
    <scope>NUCLEOTIDE SEQUENCE [LARGE SCALE GENOMIC DNA]</scope>
</reference>
<protein>
    <submittedName>
        <fullName evidence="7">DEBR0S3_11892g1_1</fullName>
    </submittedName>
</protein>
<sequence>MGGLASKLMFKRREVRILMLGLDNAGKTTILYKLKLGKTEETVPTVGFNVETIRYKRMIMNTWDVGGQERIRALWRHYFSGTDALIYVIDCADIKRFDDAKKELYRVIDDKELSGCLVAVLANKQDMEGAINPKEVIERLDLGKLENHEWCVIPTVAVKGIGLTEMLSWISSHIPKRK</sequence>
<dbReference type="PROSITE" id="PS51419">
    <property type="entry name" value="RAB"/>
    <property type="match status" value="1"/>
</dbReference>
<evidence type="ECO:0000313" key="7">
    <source>
        <dbReference type="EMBL" id="VUG18464.1"/>
    </source>
</evidence>
<keyword evidence="2 4" id="KW-0547">Nucleotide-binding</keyword>
<feature type="binding site" evidence="5">
    <location>
        <position position="28"/>
    </location>
    <ligand>
        <name>Mg(2+)</name>
        <dbReference type="ChEBI" id="CHEBI:18420"/>
    </ligand>
</feature>
<dbReference type="Gene3D" id="3.40.50.300">
    <property type="entry name" value="P-loop containing nucleotide triphosphate hydrolases"/>
    <property type="match status" value="1"/>
</dbReference>
<dbReference type="InterPro" id="IPR024156">
    <property type="entry name" value="Small_GTPase_ARF"/>
</dbReference>
<keyword evidence="5" id="KW-0460">Magnesium</keyword>
<dbReference type="GO" id="GO:0005525">
    <property type="term" value="F:GTP binding"/>
    <property type="evidence" value="ECO:0007669"/>
    <property type="project" value="UniProtKB-KW"/>
</dbReference>
<keyword evidence="3 4" id="KW-0342">GTP-binding</keyword>
<dbReference type="SMART" id="SM00178">
    <property type="entry name" value="SAR"/>
    <property type="match status" value="1"/>
</dbReference>
<organism evidence="7 8">
    <name type="scientific">Dekkera bruxellensis</name>
    <name type="common">Brettanomyces custersii</name>
    <dbReference type="NCBI Taxonomy" id="5007"/>
    <lineage>
        <taxon>Eukaryota</taxon>
        <taxon>Fungi</taxon>
        <taxon>Dikarya</taxon>
        <taxon>Ascomycota</taxon>
        <taxon>Saccharomycotina</taxon>
        <taxon>Pichiomycetes</taxon>
        <taxon>Pichiales</taxon>
        <taxon>Pichiaceae</taxon>
        <taxon>Brettanomyces</taxon>
    </lineage>
</organism>
<dbReference type="InterPro" id="IPR005225">
    <property type="entry name" value="Small_GTP-bd"/>
</dbReference>
<feature type="binding site" evidence="4">
    <location>
        <begin position="21"/>
        <end position="28"/>
    </location>
    <ligand>
        <name>GTP</name>
        <dbReference type="ChEBI" id="CHEBI:37565"/>
    </ligand>
</feature>
<dbReference type="SUPFAM" id="SSF52540">
    <property type="entry name" value="P-loop containing nucleoside triphosphate hydrolases"/>
    <property type="match status" value="1"/>
</dbReference>
<dbReference type="InterPro" id="IPR027417">
    <property type="entry name" value="P-loop_NTPase"/>
</dbReference>
<dbReference type="AlphaFoldDB" id="A0A7D9H2G1"/>
<gene>
    <name evidence="7" type="primary">ARF3</name>
    <name evidence="7" type="ORF">DEBR0S3_11892G</name>
</gene>
<dbReference type="FunFam" id="3.40.50.300:FF:000412">
    <property type="entry name" value="ADP-ribosylation factor 1"/>
    <property type="match status" value="1"/>
</dbReference>
<dbReference type="EMBL" id="CABFWN010000003">
    <property type="protein sequence ID" value="VUG18464.1"/>
    <property type="molecule type" value="Genomic_DNA"/>
</dbReference>
<evidence type="ECO:0000256" key="4">
    <source>
        <dbReference type="PIRSR" id="PIRSR606689-1"/>
    </source>
</evidence>
<feature type="binding site" evidence="4">
    <location>
        <position position="67"/>
    </location>
    <ligand>
        <name>GTP</name>
        <dbReference type="ChEBI" id="CHEBI:37565"/>
    </ligand>
</feature>
<evidence type="ECO:0000256" key="2">
    <source>
        <dbReference type="ARBA" id="ARBA00022741"/>
    </source>
</evidence>
<evidence type="ECO:0000256" key="3">
    <source>
        <dbReference type="ARBA" id="ARBA00023134"/>
    </source>
</evidence>
<dbReference type="InterPro" id="IPR006689">
    <property type="entry name" value="Small_GTPase_ARF/SAR"/>
</dbReference>
<dbReference type="Proteomes" id="UP000478008">
    <property type="component" value="Unassembled WGS sequence"/>
</dbReference>
<dbReference type="GO" id="GO:0030010">
    <property type="term" value="P:establishment of cell polarity"/>
    <property type="evidence" value="ECO:0007669"/>
    <property type="project" value="UniProtKB-ARBA"/>
</dbReference>
<dbReference type="GO" id="GO:0003924">
    <property type="term" value="F:GTPase activity"/>
    <property type="evidence" value="ECO:0007669"/>
    <property type="project" value="InterPro"/>
</dbReference>
<proteinExistence type="inferred from homology"/>
<name>A0A7D9H2G1_DEKBR</name>
<dbReference type="GO" id="GO:0046872">
    <property type="term" value="F:metal ion binding"/>
    <property type="evidence" value="ECO:0007669"/>
    <property type="project" value="UniProtKB-KW"/>
</dbReference>
<evidence type="ECO:0000313" key="8">
    <source>
        <dbReference type="Proteomes" id="UP000478008"/>
    </source>
</evidence>
<dbReference type="PANTHER" id="PTHR11711">
    <property type="entry name" value="ADP RIBOSYLATION FACTOR-RELATED"/>
    <property type="match status" value="1"/>
</dbReference>
<evidence type="ECO:0000256" key="5">
    <source>
        <dbReference type="PIRSR" id="PIRSR606689-2"/>
    </source>
</evidence>